<feature type="domain" description="Sdz-33 F-box" evidence="1">
    <location>
        <begin position="163"/>
        <end position="219"/>
    </location>
</feature>
<evidence type="ECO:0000259" key="1">
    <source>
        <dbReference type="Pfam" id="PF07735"/>
    </source>
</evidence>
<keyword evidence="3" id="KW-1185">Reference proteome</keyword>
<dbReference type="AlphaFoldDB" id="A0A2G5UJ78"/>
<dbReference type="PANTHER" id="PTHR21503">
    <property type="entry name" value="F-BOX-CONTAINING HYPOTHETICAL PROTEIN C.ELEGANS"/>
    <property type="match status" value="1"/>
</dbReference>
<protein>
    <recommendedName>
        <fullName evidence="1">Sdz-33 F-box domain-containing protein</fullName>
    </recommendedName>
</protein>
<dbReference type="OrthoDB" id="10279626at2759"/>
<dbReference type="Proteomes" id="UP000230233">
    <property type="component" value="Chromosome III"/>
</dbReference>
<dbReference type="InterPro" id="IPR012885">
    <property type="entry name" value="F-box_Sdz-33"/>
</dbReference>
<evidence type="ECO:0000313" key="2">
    <source>
        <dbReference type="EMBL" id="PIC39513.1"/>
    </source>
</evidence>
<name>A0A2G5UJ78_9PELO</name>
<comment type="caution">
    <text evidence="2">The sequence shown here is derived from an EMBL/GenBank/DDBJ whole genome shotgun (WGS) entry which is preliminary data.</text>
</comment>
<dbReference type="EMBL" id="PDUG01000003">
    <property type="protein sequence ID" value="PIC39513.1"/>
    <property type="molecule type" value="Genomic_DNA"/>
</dbReference>
<proteinExistence type="predicted"/>
<dbReference type="Pfam" id="PF07735">
    <property type="entry name" value="FBA_2"/>
    <property type="match status" value="1"/>
</dbReference>
<organism evidence="2 3">
    <name type="scientific">Caenorhabditis nigoni</name>
    <dbReference type="NCBI Taxonomy" id="1611254"/>
    <lineage>
        <taxon>Eukaryota</taxon>
        <taxon>Metazoa</taxon>
        <taxon>Ecdysozoa</taxon>
        <taxon>Nematoda</taxon>
        <taxon>Chromadorea</taxon>
        <taxon>Rhabditida</taxon>
        <taxon>Rhabditina</taxon>
        <taxon>Rhabditomorpha</taxon>
        <taxon>Rhabditoidea</taxon>
        <taxon>Rhabditidae</taxon>
        <taxon>Peloderinae</taxon>
        <taxon>Caenorhabditis</taxon>
    </lineage>
</organism>
<gene>
    <name evidence="2" type="primary">Cnig_chr_III.g11174</name>
    <name evidence="2" type="ORF">B9Z55_011174</name>
</gene>
<accession>A0A2G5UJ78</accession>
<reference evidence="3" key="1">
    <citation type="submission" date="2017-10" db="EMBL/GenBank/DDBJ databases">
        <title>Rapid genome shrinkage in a self-fertile nematode reveals novel sperm competition proteins.</title>
        <authorList>
            <person name="Yin D."/>
            <person name="Schwarz E.M."/>
            <person name="Thomas C.G."/>
            <person name="Felde R.L."/>
            <person name="Korf I.F."/>
            <person name="Cutter A.D."/>
            <person name="Schartner C.M."/>
            <person name="Ralston E.J."/>
            <person name="Meyer B.J."/>
            <person name="Haag E.S."/>
        </authorList>
    </citation>
    <scope>NUCLEOTIDE SEQUENCE [LARGE SCALE GENOMIC DNA]</scope>
    <source>
        <strain evidence="3">JU1422</strain>
    </source>
</reference>
<dbReference type="PANTHER" id="PTHR21503:SF36">
    <property type="entry name" value="F-BOX ASSOCIATED DOMAIN-CONTAINING PROTEIN"/>
    <property type="match status" value="1"/>
</dbReference>
<evidence type="ECO:0000313" key="3">
    <source>
        <dbReference type="Proteomes" id="UP000230233"/>
    </source>
</evidence>
<sequence length="311" mass="34936">MADANKAGKKCIKKAGMEASEIEMVFEGKSNRLLVVFAGRMYTIEVVGVENKEQFNKLVEETDVRGTFTHDANVNGMEVLLTRLFDLLLNVSIDSIAHRDSARDIRQVANFPIALTASRLTIDKDPVTKGELNFIKEKFTGLKSLHFAVSLPDDHAAFPLQYPAAYIEKGNKLKVEELINMEAKNVEITTTKLKTSDMNKLIKSWVSNQLPANLESLTIAKVEKDTQNLFSGIRTRPWNQFVRSKFFPLWKGLAVDFSEAMDIERSSDGLLASVGYTDTGIFQMVVWTNRYVEVPEGYGKSTMADQFTAIY</sequence>